<dbReference type="Pfam" id="PF12697">
    <property type="entry name" value="Abhydrolase_6"/>
    <property type="match status" value="1"/>
</dbReference>
<dbReference type="SUPFAM" id="SSF53474">
    <property type="entry name" value="alpha/beta-Hydrolases"/>
    <property type="match status" value="1"/>
</dbReference>
<dbReference type="EMBL" id="JAHHHD010000001">
    <property type="protein sequence ID" value="MBW4657142.1"/>
    <property type="molecule type" value="Genomic_DNA"/>
</dbReference>
<reference evidence="2" key="2">
    <citation type="journal article" date="2022" name="Microbiol. Resour. Announc.">
        <title>Metagenome Sequencing to Explore Phylogenomics of Terrestrial Cyanobacteria.</title>
        <authorList>
            <person name="Ward R.D."/>
            <person name="Stajich J.E."/>
            <person name="Johansen J.R."/>
            <person name="Huntemann M."/>
            <person name="Clum A."/>
            <person name="Foster B."/>
            <person name="Foster B."/>
            <person name="Roux S."/>
            <person name="Palaniappan K."/>
            <person name="Varghese N."/>
            <person name="Mukherjee S."/>
            <person name="Reddy T.B.K."/>
            <person name="Daum C."/>
            <person name="Copeland A."/>
            <person name="Chen I.A."/>
            <person name="Ivanova N.N."/>
            <person name="Kyrpides N.C."/>
            <person name="Shapiro N."/>
            <person name="Eloe-Fadrosh E.A."/>
            <person name="Pietrasiak N."/>
        </authorList>
    </citation>
    <scope>NUCLEOTIDE SEQUENCE</scope>
    <source>
        <strain evidence="2">UHER 2000/2452</strain>
    </source>
</reference>
<dbReference type="GO" id="GO:0016787">
    <property type="term" value="F:hydrolase activity"/>
    <property type="evidence" value="ECO:0007669"/>
    <property type="project" value="UniProtKB-KW"/>
</dbReference>
<keyword evidence="2" id="KW-0378">Hydrolase</keyword>
<dbReference type="PANTHER" id="PTHR46438:SF2">
    <property type="entry name" value="ALPHA_BETA-HYDROLASES SUPERFAMILY PROTEIN"/>
    <property type="match status" value="1"/>
</dbReference>
<protein>
    <submittedName>
        <fullName evidence="2">Alpha/beta fold hydrolase</fullName>
    </submittedName>
</protein>
<dbReference type="InterPro" id="IPR029058">
    <property type="entry name" value="AB_hydrolase_fold"/>
</dbReference>
<comment type="caution">
    <text evidence="2">The sequence shown here is derived from an EMBL/GenBank/DDBJ whole genome shotgun (WGS) entry which is preliminary data.</text>
</comment>
<evidence type="ECO:0000313" key="2">
    <source>
        <dbReference type="EMBL" id="MBW4657142.1"/>
    </source>
</evidence>
<dbReference type="PRINTS" id="PR00111">
    <property type="entry name" value="ABHYDROLASE"/>
</dbReference>
<gene>
    <name evidence="2" type="ORF">KME15_00570</name>
</gene>
<accession>A0A951UKQ2</accession>
<sequence>MPLPIEILTWTWQDHRIAYTVQGEGKPLILIHGFGASIGHWRQNIPVLAAAGYRVFALDLLGFGASEKALLEYSVELWQELLKDFWSAHVQEPAVFVGNSIGGLLTLMLLADAPQMAAGGVLLNPAGGLNHRPEELNPPLRLVMGAFTKLVSSELVGGFLFNQIRRKPRLRNTLRQVYHDQTAITDELIDILYQPSCDPGAQKVFASILTAPPGPRPEELLPRIAQPLLVLWGEADPWTPIAGSKAYQAAGEHQSIKFVPIPNTGHCPHDERPAVVNAEILQWLQEAQGGLWDYPS</sequence>
<dbReference type="PRINTS" id="PR00412">
    <property type="entry name" value="EPOXHYDRLASE"/>
</dbReference>
<dbReference type="Proteomes" id="UP000757435">
    <property type="component" value="Unassembled WGS sequence"/>
</dbReference>
<evidence type="ECO:0000313" key="3">
    <source>
        <dbReference type="Proteomes" id="UP000757435"/>
    </source>
</evidence>
<feature type="domain" description="AB hydrolase-1" evidence="1">
    <location>
        <begin position="28"/>
        <end position="278"/>
    </location>
</feature>
<name>A0A951UKQ2_9CYAN</name>
<proteinExistence type="predicted"/>
<dbReference type="Gene3D" id="3.40.50.1820">
    <property type="entry name" value="alpha/beta hydrolase"/>
    <property type="match status" value="1"/>
</dbReference>
<dbReference type="AlphaFoldDB" id="A0A951UKQ2"/>
<evidence type="ECO:0000259" key="1">
    <source>
        <dbReference type="Pfam" id="PF12697"/>
    </source>
</evidence>
<dbReference type="InterPro" id="IPR000073">
    <property type="entry name" value="AB_hydrolase_1"/>
</dbReference>
<dbReference type="InterPro" id="IPR000639">
    <property type="entry name" value="Epox_hydrolase-like"/>
</dbReference>
<reference evidence="2" key="1">
    <citation type="submission" date="2021-05" db="EMBL/GenBank/DDBJ databases">
        <authorList>
            <person name="Pietrasiak N."/>
            <person name="Ward R."/>
            <person name="Stajich J.E."/>
            <person name="Kurbessoian T."/>
        </authorList>
    </citation>
    <scope>NUCLEOTIDE SEQUENCE</scope>
    <source>
        <strain evidence="2">UHER 2000/2452</strain>
    </source>
</reference>
<organism evidence="2 3">
    <name type="scientific">Drouetiella hepatica Uher 2000/2452</name>
    <dbReference type="NCBI Taxonomy" id="904376"/>
    <lineage>
        <taxon>Bacteria</taxon>
        <taxon>Bacillati</taxon>
        <taxon>Cyanobacteriota</taxon>
        <taxon>Cyanophyceae</taxon>
        <taxon>Oculatellales</taxon>
        <taxon>Oculatellaceae</taxon>
        <taxon>Drouetiella</taxon>
    </lineage>
</organism>
<dbReference type="PANTHER" id="PTHR46438">
    <property type="entry name" value="ALPHA/BETA-HYDROLASES SUPERFAMILY PROTEIN"/>
    <property type="match status" value="1"/>
</dbReference>